<dbReference type="RefSeq" id="WP_188496893.1">
    <property type="nucleotide sequence ID" value="NZ_BMFV01000009.1"/>
</dbReference>
<feature type="domain" description="HTH araC/xylS-type" evidence="4">
    <location>
        <begin position="158"/>
        <end position="256"/>
    </location>
</feature>
<proteinExistence type="predicted"/>
<evidence type="ECO:0000256" key="3">
    <source>
        <dbReference type="ARBA" id="ARBA00023163"/>
    </source>
</evidence>
<keyword evidence="2" id="KW-0238">DNA-binding</keyword>
<dbReference type="InterPro" id="IPR037923">
    <property type="entry name" value="HTH-like"/>
</dbReference>
<accession>A0A8J2ZUW5</accession>
<sequence length="267" mass="31445">MLSFNSVNFDNFIPNWRTHMEIINFNVLVLIVQGKALYTVNGKQIVAESGDVLFIPQTTKRAGENYEARPHQKYTVLFNHDQEDNEEISFLRRNQFFKLKTRHFEYVKHRCERLYAELRGNKEHRSYICKGILQELIGMLAREKDHPTVTPMKLRYAQIMKQYLLDNYRETIEIEQLAKLIHRSPNYTISVFKEVTGKAPIQYIHQLRIIEACNLLLHSDMTIAAIANYLGYYDASYFSRMFKRLTTKSPKAFMMDGHMTEIGTLFS</sequence>
<dbReference type="SMART" id="SM00342">
    <property type="entry name" value="HTH_ARAC"/>
    <property type="match status" value="1"/>
</dbReference>
<evidence type="ECO:0000256" key="2">
    <source>
        <dbReference type="ARBA" id="ARBA00023125"/>
    </source>
</evidence>
<evidence type="ECO:0000256" key="1">
    <source>
        <dbReference type="ARBA" id="ARBA00023015"/>
    </source>
</evidence>
<gene>
    <name evidence="5" type="ORF">GCM10007096_16180</name>
</gene>
<dbReference type="InterPro" id="IPR003313">
    <property type="entry name" value="AraC-bd"/>
</dbReference>
<dbReference type="InterPro" id="IPR018060">
    <property type="entry name" value="HTH_AraC"/>
</dbReference>
<dbReference type="Proteomes" id="UP000656813">
    <property type="component" value="Unassembled WGS sequence"/>
</dbReference>
<protein>
    <submittedName>
        <fullName evidence="5">AraC family transcriptional regulator</fullName>
    </submittedName>
</protein>
<evidence type="ECO:0000259" key="4">
    <source>
        <dbReference type="PROSITE" id="PS01124"/>
    </source>
</evidence>
<dbReference type="GO" id="GO:0003700">
    <property type="term" value="F:DNA-binding transcription factor activity"/>
    <property type="evidence" value="ECO:0007669"/>
    <property type="project" value="InterPro"/>
</dbReference>
<dbReference type="PROSITE" id="PS01124">
    <property type="entry name" value="HTH_ARAC_FAMILY_2"/>
    <property type="match status" value="1"/>
</dbReference>
<organism evidence="5 6">
    <name type="scientific">Pullulanibacillus pueri</name>
    <dbReference type="NCBI Taxonomy" id="1437324"/>
    <lineage>
        <taxon>Bacteria</taxon>
        <taxon>Bacillati</taxon>
        <taxon>Bacillota</taxon>
        <taxon>Bacilli</taxon>
        <taxon>Bacillales</taxon>
        <taxon>Sporolactobacillaceae</taxon>
        <taxon>Pullulanibacillus</taxon>
    </lineage>
</organism>
<dbReference type="InterPro" id="IPR009057">
    <property type="entry name" value="Homeodomain-like_sf"/>
</dbReference>
<dbReference type="GO" id="GO:0043565">
    <property type="term" value="F:sequence-specific DNA binding"/>
    <property type="evidence" value="ECO:0007669"/>
    <property type="project" value="InterPro"/>
</dbReference>
<evidence type="ECO:0000313" key="6">
    <source>
        <dbReference type="Proteomes" id="UP000656813"/>
    </source>
</evidence>
<dbReference type="PANTHER" id="PTHR43280">
    <property type="entry name" value="ARAC-FAMILY TRANSCRIPTIONAL REGULATOR"/>
    <property type="match status" value="1"/>
</dbReference>
<keyword evidence="6" id="KW-1185">Reference proteome</keyword>
<dbReference type="AlphaFoldDB" id="A0A8J2ZUW5"/>
<dbReference type="Gene3D" id="1.10.10.60">
    <property type="entry name" value="Homeodomain-like"/>
    <property type="match status" value="2"/>
</dbReference>
<dbReference type="Pfam" id="PF02311">
    <property type="entry name" value="AraC_binding"/>
    <property type="match status" value="1"/>
</dbReference>
<comment type="caution">
    <text evidence="5">The sequence shown here is derived from an EMBL/GenBank/DDBJ whole genome shotgun (WGS) entry which is preliminary data.</text>
</comment>
<evidence type="ECO:0000313" key="5">
    <source>
        <dbReference type="EMBL" id="GGH80169.1"/>
    </source>
</evidence>
<reference evidence="5" key="2">
    <citation type="submission" date="2020-09" db="EMBL/GenBank/DDBJ databases">
        <authorList>
            <person name="Sun Q."/>
            <person name="Zhou Y."/>
        </authorList>
    </citation>
    <scope>NUCLEOTIDE SEQUENCE</scope>
    <source>
        <strain evidence="5">CGMCC 1.12777</strain>
    </source>
</reference>
<dbReference type="SUPFAM" id="SSF51215">
    <property type="entry name" value="Regulatory protein AraC"/>
    <property type="match status" value="1"/>
</dbReference>
<dbReference type="EMBL" id="BMFV01000009">
    <property type="protein sequence ID" value="GGH80169.1"/>
    <property type="molecule type" value="Genomic_DNA"/>
</dbReference>
<dbReference type="Pfam" id="PF12833">
    <property type="entry name" value="HTH_18"/>
    <property type="match status" value="1"/>
</dbReference>
<dbReference type="SUPFAM" id="SSF46689">
    <property type="entry name" value="Homeodomain-like"/>
    <property type="match status" value="2"/>
</dbReference>
<keyword evidence="3" id="KW-0804">Transcription</keyword>
<keyword evidence="1" id="KW-0805">Transcription regulation</keyword>
<dbReference type="PANTHER" id="PTHR43280:SF28">
    <property type="entry name" value="HTH-TYPE TRANSCRIPTIONAL ACTIVATOR RHAS"/>
    <property type="match status" value="1"/>
</dbReference>
<reference evidence="5" key="1">
    <citation type="journal article" date="2014" name="Int. J. Syst. Evol. Microbiol.">
        <title>Complete genome sequence of Corynebacterium casei LMG S-19264T (=DSM 44701T), isolated from a smear-ripened cheese.</title>
        <authorList>
            <consortium name="US DOE Joint Genome Institute (JGI-PGF)"/>
            <person name="Walter F."/>
            <person name="Albersmeier A."/>
            <person name="Kalinowski J."/>
            <person name="Ruckert C."/>
        </authorList>
    </citation>
    <scope>NUCLEOTIDE SEQUENCE</scope>
    <source>
        <strain evidence="5">CGMCC 1.12777</strain>
    </source>
</reference>
<name>A0A8J2ZUW5_9BACL</name>